<dbReference type="VEuPathDB" id="FungiDB:SPRG_16166"/>
<sequence>MATSSTSRYSKATEKRQPWRELDPMLQTLSSHQNTFTRGVSSRIQAFTELLIQSQRTYNESVRSVLQLCRHLVPLLEPNADKQALSNWLFKGQSQLPQAMAALNNVSAALAAARDQLPELEQALETLGRPLSNHLEAETAVWEATTLCCKGAAESIKAATAAVLAEKNEIRTIADAVKTAHFCLEWLRTDGSETDYDSWVCDAMNKLLAHCESYLRRFNSN</sequence>
<proteinExistence type="predicted"/>
<name>A0A067BJY7_SAPPC</name>
<reference evidence="2 3" key="1">
    <citation type="journal article" date="2013" name="PLoS Genet.">
        <title>Distinctive expansion of potential virulence genes in the genome of the oomycete fish pathogen Saprolegnia parasitica.</title>
        <authorList>
            <person name="Jiang R.H."/>
            <person name="de Bruijn I."/>
            <person name="Haas B.J."/>
            <person name="Belmonte R."/>
            <person name="Lobach L."/>
            <person name="Christie J."/>
            <person name="van den Ackerveken G."/>
            <person name="Bottin A."/>
            <person name="Bulone V."/>
            <person name="Diaz-Moreno S.M."/>
            <person name="Dumas B."/>
            <person name="Fan L."/>
            <person name="Gaulin E."/>
            <person name="Govers F."/>
            <person name="Grenville-Briggs L.J."/>
            <person name="Horner N.R."/>
            <person name="Levin J.Z."/>
            <person name="Mammella M."/>
            <person name="Meijer H.J."/>
            <person name="Morris P."/>
            <person name="Nusbaum C."/>
            <person name="Oome S."/>
            <person name="Phillips A.J."/>
            <person name="van Rooyen D."/>
            <person name="Rzeszutek E."/>
            <person name="Saraiva M."/>
            <person name="Secombes C.J."/>
            <person name="Seidl M.F."/>
            <person name="Snel B."/>
            <person name="Stassen J.H."/>
            <person name="Sykes S."/>
            <person name="Tripathy S."/>
            <person name="van den Berg H."/>
            <person name="Vega-Arreguin J.C."/>
            <person name="Wawra S."/>
            <person name="Young S.K."/>
            <person name="Zeng Q."/>
            <person name="Dieguez-Uribeondo J."/>
            <person name="Russ C."/>
            <person name="Tyler B.M."/>
            <person name="van West P."/>
        </authorList>
    </citation>
    <scope>NUCLEOTIDE SEQUENCE [LARGE SCALE GENOMIC DNA]</scope>
    <source>
        <strain evidence="2 3">CBS 223.65</strain>
    </source>
</reference>
<organism evidence="2 3">
    <name type="scientific">Saprolegnia parasitica (strain CBS 223.65)</name>
    <dbReference type="NCBI Taxonomy" id="695850"/>
    <lineage>
        <taxon>Eukaryota</taxon>
        <taxon>Sar</taxon>
        <taxon>Stramenopiles</taxon>
        <taxon>Oomycota</taxon>
        <taxon>Saprolegniomycetes</taxon>
        <taxon>Saprolegniales</taxon>
        <taxon>Saprolegniaceae</taxon>
        <taxon>Saprolegnia</taxon>
    </lineage>
</organism>
<dbReference type="OrthoDB" id="10484442at2759"/>
<dbReference type="KEGG" id="spar:SPRG_16166"/>
<dbReference type="AlphaFoldDB" id="A0A067BJY7"/>
<keyword evidence="3" id="KW-1185">Reference proteome</keyword>
<evidence type="ECO:0000256" key="1">
    <source>
        <dbReference type="SAM" id="MobiDB-lite"/>
    </source>
</evidence>
<evidence type="ECO:0000313" key="2">
    <source>
        <dbReference type="EMBL" id="KDO18508.1"/>
    </source>
</evidence>
<dbReference type="EMBL" id="KK583426">
    <property type="protein sequence ID" value="KDO18508.1"/>
    <property type="molecule type" value="Genomic_DNA"/>
</dbReference>
<feature type="compositionally biased region" description="Polar residues" evidence="1">
    <location>
        <begin position="1"/>
        <end position="10"/>
    </location>
</feature>
<dbReference type="SUPFAM" id="SSF58100">
    <property type="entry name" value="Bacterial hemolysins"/>
    <property type="match status" value="1"/>
</dbReference>
<dbReference type="GeneID" id="24137814"/>
<accession>A0A067BJY7</accession>
<gene>
    <name evidence="2" type="ORF">SPRG_16166</name>
</gene>
<feature type="compositionally biased region" description="Basic and acidic residues" evidence="1">
    <location>
        <begin position="11"/>
        <end position="21"/>
    </location>
</feature>
<evidence type="ECO:0000313" key="3">
    <source>
        <dbReference type="Proteomes" id="UP000030745"/>
    </source>
</evidence>
<dbReference type="Proteomes" id="UP000030745">
    <property type="component" value="Unassembled WGS sequence"/>
</dbReference>
<feature type="region of interest" description="Disordered" evidence="1">
    <location>
        <begin position="1"/>
        <end position="21"/>
    </location>
</feature>
<dbReference type="RefSeq" id="XP_012210785.1">
    <property type="nucleotide sequence ID" value="XM_012355395.1"/>
</dbReference>
<dbReference type="Gene3D" id="1.20.1170.10">
    <property type="match status" value="1"/>
</dbReference>
<dbReference type="OMA" id="FRSAWHR"/>
<protein>
    <submittedName>
        <fullName evidence="2">Uncharacterized protein</fullName>
    </submittedName>
</protein>